<reference evidence="11 12" key="1">
    <citation type="submission" date="2018-11" db="EMBL/GenBank/DDBJ databases">
        <title>Genome sequence of Saitozyma podzolica DSM 27192.</title>
        <authorList>
            <person name="Aliyu H."/>
            <person name="Gorte O."/>
            <person name="Ochsenreither K."/>
        </authorList>
    </citation>
    <scope>NUCLEOTIDE SEQUENCE [LARGE SCALE GENOMIC DNA]</scope>
    <source>
        <strain evidence="11 12">DSM 27192</strain>
    </source>
</reference>
<evidence type="ECO:0000256" key="10">
    <source>
        <dbReference type="SAM" id="SignalP"/>
    </source>
</evidence>
<keyword evidence="10" id="KW-0732">Signal</keyword>
<feature type="chain" id="PRO_5019070938" description="GPI transamidase subunit PIG-U" evidence="10">
    <location>
        <begin position="21"/>
        <end position="337"/>
    </location>
</feature>
<dbReference type="Pfam" id="PF06728">
    <property type="entry name" value="PIG-U"/>
    <property type="match status" value="1"/>
</dbReference>
<feature type="transmembrane region" description="Helical" evidence="9">
    <location>
        <begin position="234"/>
        <end position="257"/>
    </location>
</feature>
<dbReference type="PANTHER" id="PTHR13121">
    <property type="entry name" value="GPI TRANSAMIDASE COMPONENT PIG-U"/>
    <property type="match status" value="1"/>
</dbReference>
<evidence type="ECO:0000256" key="2">
    <source>
        <dbReference type="ARBA" id="ARBA00004687"/>
    </source>
</evidence>
<feature type="signal peptide" evidence="10">
    <location>
        <begin position="1"/>
        <end position="20"/>
    </location>
</feature>
<keyword evidence="4" id="KW-0337">GPI-anchor biosynthesis</keyword>
<dbReference type="OrthoDB" id="549017at2759"/>
<feature type="transmembrane region" description="Helical" evidence="9">
    <location>
        <begin position="290"/>
        <end position="312"/>
    </location>
</feature>
<comment type="similarity">
    <text evidence="3">Belongs to the PIGU family.</text>
</comment>
<comment type="subcellular location">
    <subcellularLocation>
        <location evidence="1">Endoplasmic reticulum membrane</location>
        <topology evidence="1">Multi-pass membrane protein</topology>
    </subcellularLocation>
</comment>
<evidence type="ECO:0000313" key="11">
    <source>
        <dbReference type="EMBL" id="RSH87213.1"/>
    </source>
</evidence>
<sequence length="337" mass="36635">MTSSGLVLIAGVVLRLTLFATSIPALLERRPELSTPLTSVRSLKEGQFILAQGSDPYAGGVFHHSPLYLLLPAVPLVYTLADAVAAATLCKIAKERKALVAAVYLFNPYALLSCLARSTTTIDNAVLIAAIGAAGPLSGAMLAVASHLSLYPVLLVAPFAVRSRWSLLAFAVSFSGMTALNTVIFGHSWMRASWGVILTVSDLTPNVGMWWYFFTEMFEHFRSFFLGVFQLHNVIYVVPLCLRLEPHIAILVLVAVFSTWKSYPTLGDAAAWAGLLACYPDVVKHLRHPLFTLTVHLYTFILLPLLHSLWLLTGTGNANFFYAATMVHGLNSSLAVT</sequence>
<dbReference type="PANTHER" id="PTHR13121:SF0">
    <property type="entry name" value="PHOSPHATIDYLINOSITOL GLYCAN ANCHOR BIOSYNTHESIS CLASS U PROTEIN"/>
    <property type="match status" value="1"/>
</dbReference>
<proteinExistence type="inferred from homology"/>
<accession>A0A427Y807</accession>
<dbReference type="InterPro" id="IPR009600">
    <property type="entry name" value="PIG-U"/>
</dbReference>
<comment type="caution">
    <text evidence="11">The sequence shown here is derived from an EMBL/GenBank/DDBJ whole genome shotgun (WGS) entry which is preliminary data.</text>
</comment>
<comment type="pathway">
    <text evidence="2">Glycolipid biosynthesis; glycosylphosphatidylinositol-anchor biosynthesis.</text>
</comment>
<evidence type="ECO:0000256" key="7">
    <source>
        <dbReference type="ARBA" id="ARBA00022989"/>
    </source>
</evidence>
<feature type="transmembrane region" description="Helical" evidence="9">
    <location>
        <begin position="125"/>
        <end position="153"/>
    </location>
</feature>
<evidence type="ECO:0008006" key="13">
    <source>
        <dbReference type="Google" id="ProtNLM"/>
    </source>
</evidence>
<dbReference type="GO" id="GO:0042765">
    <property type="term" value="C:GPI-anchor transamidase complex"/>
    <property type="evidence" value="ECO:0007669"/>
    <property type="project" value="InterPro"/>
</dbReference>
<protein>
    <recommendedName>
        <fullName evidence="13">GPI transamidase subunit PIG-U</fullName>
    </recommendedName>
</protein>
<dbReference type="AlphaFoldDB" id="A0A427Y807"/>
<evidence type="ECO:0000256" key="5">
    <source>
        <dbReference type="ARBA" id="ARBA00022692"/>
    </source>
</evidence>
<dbReference type="EMBL" id="RSCD01000017">
    <property type="protein sequence ID" value="RSH87213.1"/>
    <property type="molecule type" value="Genomic_DNA"/>
</dbReference>
<dbReference type="STRING" id="1890683.A0A427Y807"/>
<evidence type="ECO:0000256" key="8">
    <source>
        <dbReference type="ARBA" id="ARBA00023136"/>
    </source>
</evidence>
<dbReference type="UniPathway" id="UPA00196"/>
<dbReference type="GO" id="GO:0016255">
    <property type="term" value="P:attachment of GPI anchor to protein"/>
    <property type="evidence" value="ECO:0007669"/>
    <property type="project" value="InterPro"/>
</dbReference>
<keyword evidence="7 9" id="KW-1133">Transmembrane helix</keyword>
<name>A0A427Y807_9TREE</name>
<feature type="transmembrane region" description="Helical" evidence="9">
    <location>
        <begin position="192"/>
        <end position="213"/>
    </location>
</feature>
<gene>
    <name evidence="11" type="ORF">EHS25_003122</name>
</gene>
<evidence type="ECO:0000256" key="3">
    <source>
        <dbReference type="ARBA" id="ARBA00010026"/>
    </source>
</evidence>
<dbReference type="GO" id="GO:0006506">
    <property type="term" value="P:GPI anchor biosynthetic process"/>
    <property type="evidence" value="ECO:0007669"/>
    <property type="project" value="UniProtKB-UniPathway"/>
</dbReference>
<evidence type="ECO:0000256" key="4">
    <source>
        <dbReference type="ARBA" id="ARBA00022502"/>
    </source>
</evidence>
<keyword evidence="12" id="KW-1185">Reference proteome</keyword>
<keyword evidence="5 9" id="KW-0812">Transmembrane</keyword>
<dbReference type="Proteomes" id="UP000279259">
    <property type="component" value="Unassembled WGS sequence"/>
</dbReference>
<evidence type="ECO:0000256" key="6">
    <source>
        <dbReference type="ARBA" id="ARBA00022824"/>
    </source>
</evidence>
<feature type="transmembrane region" description="Helical" evidence="9">
    <location>
        <begin position="165"/>
        <end position="186"/>
    </location>
</feature>
<keyword evidence="8 9" id="KW-0472">Membrane</keyword>
<organism evidence="11 12">
    <name type="scientific">Saitozyma podzolica</name>
    <dbReference type="NCBI Taxonomy" id="1890683"/>
    <lineage>
        <taxon>Eukaryota</taxon>
        <taxon>Fungi</taxon>
        <taxon>Dikarya</taxon>
        <taxon>Basidiomycota</taxon>
        <taxon>Agaricomycotina</taxon>
        <taxon>Tremellomycetes</taxon>
        <taxon>Tremellales</taxon>
        <taxon>Trimorphomycetaceae</taxon>
        <taxon>Saitozyma</taxon>
    </lineage>
</organism>
<evidence type="ECO:0000256" key="1">
    <source>
        <dbReference type="ARBA" id="ARBA00004477"/>
    </source>
</evidence>
<evidence type="ECO:0000256" key="9">
    <source>
        <dbReference type="SAM" id="Phobius"/>
    </source>
</evidence>
<feature type="transmembrane region" description="Helical" evidence="9">
    <location>
        <begin position="67"/>
        <end position="87"/>
    </location>
</feature>
<keyword evidence="6" id="KW-0256">Endoplasmic reticulum</keyword>
<evidence type="ECO:0000313" key="12">
    <source>
        <dbReference type="Proteomes" id="UP000279259"/>
    </source>
</evidence>